<reference evidence="10" key="1">
    <citation type="submission" date="2021-02" db="EMBL/GenBank/DDBJ databases">
        <authorList>
            <person name="Nowell W R."/>
        </authorList>
    </citation>
    <scope>NUCLEOTIDE SEQUENCE</scope>
</reference>
<keyword evidence="3 8" id="KW-1133">Transmembrane helix</keyword>
<dbReference type="EMBL" id="CAJNOR010000563">
    <property type="protein sequence ID" value="CAF0948606.1"/>
    <property type="molecule type" value="Genomic_DNA"/>
</dbReference>
<evidence type="ECO:0000256" key="2">
    <source>
        <dbReference type="ARBA" id="ARBA00022692"/>
    </source>
</evidence>
<dbReference type="SUPFAM" id="SSF81321">
    <property type="entry name" value="Family A G protein-coupled receptor-like"/>
    <property type="match status" value="1"/>
</dbReference>
<evidence type="ECO:0000256" key="3">
    <source>
        <dbReference type="ARBA" id="ARBA00022989"/>
    </source>
</evidence>
<dbReference type="OrthoDB" id="10350393at2759"/>
<evidence type="ECO:0000259" key="9">
    <source>
        <dbReference type="PROSITE" id="PS50262"/>
    </source>
</evidence>
<comment type="subcellular location">
    <subcellularLocation>
        <location evidence="1">Membrane</location>
        <topology evidence="1">Multi-pass membrane protein</topology>
    </subcellularLocation>
</comment>
<keyword evidence="6" id="KW-0675">Receptor</keyword>
<feature type="transmembrane region" description="Helical" evidence="8">
    <location>
        <begin position="267"/>
        <end position="286"/>
    </location>
</feature>
<evidence type="ECO:0000313" key="10">
    <source>
        <dbReference type="EMBL" id="CAF0948606.1"/>
    </source>
</evidence>
<dbReference type="InterPro" id="IPR017452">
    <property type="entry name" value="GPCR_Rhodpsn_7TM"/>
</dbReference>
<evidence type="ECO:0000256" key="4">
    <source>
        <dbReference type="ARBA" id="ARBA00023040"/>
    </source>
</evidence>
<feature type="domain" description="G-protein coupled receptors family 1 profile" evidence="9">
    <location>
        <begin position="30"/>
        <end position="283"/>
    </location>
</feature>
<keyword evidence="5 8" id="KW-0472">Membrane</keyword>
<evidence type="ECO:0000313" key="11">
    <source>
        <dbReference type="EMBL" id="CAF1428441.1"/>
    </source>
</evidence>
<evidence type="ECO:0000256" key="1">
    <source>
        <dbReference type="ARBA" id="ARBA00004141"/>
    </source>
</evidence>
<dbReference type="EMBL" id="CAJNOJ010000388">
    <property type="protein sequence ID" value="CAF1428441.1"/>
    <property type="molecule type" value="Genomic_DNA"/>
</dbReference>
<proteinExistence type="predicted"/>
<feature type="transmembrane region" description="Helical" evidence="8">
    <location>
        <begin position="178"/>
        <end position="203"/>
    </location>
</feature>
<protein>
    <recommendedName>
        <fullName evidence="9">G-protein coupled receptors family 1 profile domain-containing protein</fullName>
    </recommendedName>
</protein>
<dbReference type="AlphaFoldDB" id="A0A814CSP5"/>
<keyword evidence="7" id="KW-0807">Transducer</keyword>
<feature type="transmembrane region" description="Helical" evidence="8">
    <location>
        <begin position="224"/>
        <end position="247"/>
    </location>
</feature>
<evidence type="ECO:0000256" key="5">
    <source>
        <dbReference type="ARBA" id="ARBA00023136"/>
    </source>
</evidence>
<sequence>MSSAVATIHTVAIWLNYFFGIPIIVFGMIGAVLTIIVFMRQRAFWQNPTIIYLLAGSITTIVHLPTVYLPVVLAQGFGIVLFAQYDIICRLFNYFLYATTVSSIYFPCLAAFDQYASTSRHAAFRNRWHSVKAVRWAIFVMVLFWSLLYLPVLIVSQLTRSNGCYITNYYIRTVTNYVTVPLFFTVVPVFLIIFCLQGILRNLRQLKLHNAQQDRFERQIRRMLIAQILVLAVSGFPFALESVYLEATANIVKTNLRSAVESISLEVLRFFFHVNFVGTFYIYLYISSEVRKTLLQFFLRIVGYNIIVPVTTTGANHIIGPTHNSTNPA</sequence>
<dbReference type="Pfam" id="PF00001">
    <property type="entry name" value="7tm_1"/>
    <property type="match status" value="1"/>
</dbReference>
<evidence type="ECO:0000256" key="6">
    <source>
        <dbReference type="ARBA" id="ARBA00023170"/>
    </source>
</evidence>
<keyword evidence="12" id="KW-1185">Reference proteome</keyword>
<keyword evidence="4" id="KW-0297">G-protein coupled receptor</keyword>
<dbReference type="GO" id="GO:0004930">
    <property type="term" value="F:G protein-coupled receptor activity"/>
    <property type="evidence" value="ECO:0007669"/>
    <property type="project" value="UniProtKB-KW"/>
</dbReference>
<keyword evidence="2 8" id="KW-0812">Transmembrane</keyword>
<dbReference type="PROSITE" id="PS50262">
    <property type="entry name" value="G_PROTEIN_RECEP_F1_2"/>
    <property type="match status" value="1"/>
</dbReference>
<gene>
    <name evidence="11" type="ORF">EDS130_LOCUS38029</name>
    <name evidence="10" type="ORF">XAT740_LOCUS10534</name>
</gene>
<dbReference type="InterPro" id="IPR000276">
    <property type="entry name" value="GPCR_Rhodpsn"/>
</dbReference>
<organism evidence="10 12">
    <name type="scientific">Adineta ricciae</name>
    <name type="common">Rotifer</name>
    <dbReference type="NCBI Taxonomy" id="249248"/>
    <lineage>
        <taxon>Eukaryota</taxon>
        <taxon>Metazoa</taxon>
        <taxon>Spiralia</taxon>
        <taxon>Gnathifera</taxon>
        <taxon>Rotifera</taxon>
        <taxon>Eurotatoria</taxon>
        <taxon>Bdelloidea</taxon>
        <taxon>Adinetida</taxon>
        <taxon>Adinetidae</taxon>
        <taxon>Adineta</taxon>
    </lineage>
</organism>
<name>A0A814CSP5_ADIRI</name>
<dbReference type="Proteomes" id="UP000663852">
    <property type="component" value="Unassembled WGS sequence"/>
</dbReference>
<dbReference type="Proteomes" id="UP000663828">
    <property type="component" value="Unassembled WGS sequence"/>
</dbReference>
<dbReference type="GO" id="GO:0005886">
    <property type="term" value="C:plasma membrane"/>
    <property type="evidence" value="ECO:0007669"/>
    <property type="project" value="TreeGrafter"/>
</dbReference>
<evidence type="ECO:0000313" key="12">
    <source>
        <dbReference type="Proteomes" id="UP000663828"/>
    </source>
</evidence>
<comment type="caution">
    <text evidence="10">The sequence shown here is derived from an EMBL/GenBank/DDBJ whole genome shotgun (WGS) entry which is preliminary data.</text>
</comment>
<feature type="transmembrane region" description="Helical" evidence="8">
    <location>
        <begin position="12"/>
        <end position="38"/>
    </location>
</feature>
<feature type="transmembrane region" description="Helical" evidence="8">
    <location>
        <begin position="133"/>
        <end position="158"/>
    </location>
</feature>
<feature type="transmembrane region" description="Helical" evidence="8">
    <location>
        <begin position="298"/>
        <end position="319"/>
    </location>
</feature>
<evidence type="ECO:0000256" key="8">
    <source>
        <dbReference type="SAM" id="Phobius"/>
    </source>
</evidence>
<feature type="transmembrane region" description="Helical" evidence="8">
    <location>
        <begin position="91"/>
        <end position="112"/>
    </location>
</feature>
<evidence type="ECO:0000256" key="7">
    <source>
        <dbReference type="ARBA" id="ARBA00023224"/>
    </source>
</evidence>
<dbReference type="PANTHER" id="PTHR24243">
    <property type="entry name" value="G-PROTEIN COUPLED RECEPTOR"/>
    <property type="match status" value="1"/>
</dbReference>
<dbReference type="PANTHER" id="PTHR24243:SF233">
    <property type="entry name" value="THYROTROPIN-RELEASING HORMONE RECEPTOR"/>
    <property type="match status" value="1"/>
</dbReference>
<dbReference type="Gene3D" id="1.20.1070.10">
    <property type="entry name" value="Rhodopsin 7-helix transmembrane proteins"/>
    <property type="match status" value="1"/>
</dbReference>
<accession>A0A814CSP5</accession>
<feature type="transmembrane region" description="Helical" evidence="8">
    <location>
        <begin position="50"/>
        <end position="71"/>
    </location>
</feature>